<feature type="region of interest" description="Disordered" evidence="1">
    <location>
        <begin position="362"/>
        <end position="384"/>
    </location>
</feature>
<dbReference type="Gene3D" id="3.40.50.2000">
    <property type="entry name" value="Glycogen Phosphorylase B"/>
    <property type="match status" value="2"/>
</dbReference>
<dbReference type="Pfam" id="PF13439">
    <property type="entry name" value="Glyco_transf_4"/>
    <property type="match status" value="1"/>
</dbReference>
<keyword evidence="3" id="KW-0808">Transferase</keyword>
<evidence type="ECO:0000313" key="4">
    <source>
        <dbReference type="Proteomes" id="UP001595579"/>
    </source>
</evidence>
<sequence>MHIADITMFHAPSSGGVRTYLQAKHRHFAQSRDIDASLLIPGSEHLRLGVLQTLPALRLPLGQEYRFPLRRRPWRDALIELRPDAIEAGDPYVTAWAALEAGQMLGVPVVGFYHSDLPRLMGDRFGQLVSRRLQRYVADLYQRFDSVLAPCRSMADRLQEWGVDGVRVQPLGVDVDTFHPRRRSPELRVWLDMQDSQRLLVFAGRNSREKNIDVLFTTAHLLGPRYHLLVMGPGMPTRTPDNVTVVNRCCNPNEVARALASADAMIHAGTRETFGLVALEAMASGLPVVAARAGALAENVPLGCGILCEPHSPEAMARAVKELFLNDAAAMGRHARRHVERHFSWPRVIEHLLHHYRDLTGRTSAHERRPPPFPPRHDDFFVAS</sequence>
<dbReference type="SUPFAM" id="SSF53756">
    <property type="entry name" value="UDP-Glycosyltransferase/glycogen phosphorylase"/>
    <property type="match status" value="1"/>
</dbReference>
<evidence type="ECO:0000259" key="2">
    <source>
        <dbReference type="Pfam" id="PF13439"/>
    </source>
</evidence>
<dbReference type="RefSeq" id="WP_386771091.1">
    <property type="nucleotide sequence ID" value="NZ_JBHRUG010000002.1"/>
</dbReference>
<accession>A0ABV7LJB4</accession>
<dbReference type="Pfam" id="PF13692">
    <property type="entry name" value="Glyco_trans_1_4"/>
    <property type="match status" value="1"/>
</dbReference>
<dbReference type="CDD" id="cd03814">
    <property type="entry name" value="GT4-like"/>
    <property type="match status" value="1"/>
</dbReference>
<evidence type="ECO:0000313" key="3">
    <source>
        <dbReference type="EMBL" id="MFC3282390.1"/>
    </source>
</evidence>
<dbReference type="EMBL" id="JBHRUG010000002">
    <property type="protein sequence ID" value="MFC3282390.1"/>
    <property type="molecule type" value="Genomic_DNA"/>
</dbReference>
<organism evidence="3 4">
    <name type="scientific">Litchfieldella rifensis</name>
    <dbReference type="NCBI Taxonomy" id="762643"/>
    <lineage>
        <taxon>Bacteria</taxon>
        <taxon>Pseudomonadati</taxon>
        <taxon>Pseudomonadota</taxon>
        <taxon>Gammaproteobacteria</taxon>
        <taxon>Oceanospirillales</taxon>
        <taxon>Halomonadaceae</taxon>
        <taxon>Litchfieldella</taxon>
    </lineage>
</organism>
<protein>
    <submittedName>
        <fullName evidence="3">Glycosyltransferase family 4 protein</fullName>
        <ecNumber evidence="3">2.4.-.-</ecNumber>
    </submittedName>
</protein>
<name>A0ABV7LJB4_9GAMM</name>
<dbReference type="Proteomes" id="UP001595579">
    <property type="component" value="Unassembled WGS sequence"/>
</dbReference>
<keyword evidence="3" id="KW-0328">Glycosyltransferase</keyword>
<gene>
    <name evidence="3" type="ORF">ACFOEV_02040</name>
</gene>
<dbReference type="PANTHER" id="PTHR45947:SF3">
    <property type="entry name" value="SULFOQUINOVOSYL TRANSFERASE SQD2"/>
    <property type="match status" value="1"/>
</dbReference>
<dbReference type="InterPro" id="IPR028098">
    <property type="entry name" value="Glyco_trans_4-like_N"/>
</dbReference>
<dbReference type="InterPro" id="IPR050194">
    <property type="entry name" value="Glycosyltransferase_grp1"/>
</dbReference>
<keyword evidence="4" id="KW-1185">Reference proteome</keyword>
<comment type="caution">
    <text evidence="3">The sequence shown here is derived from an EMBL/GenBank/DDBJ whole genome shotgun (WGS) entry which is preliminary data.</text>
</comment>
<feature type="domain" description="Glycosyltransferase subfamily 4-like N-terminal" evidence="2">
    <location>
        <begin position="15"/>
        <end position="176"/>
    </location>
</feature>
<reference evidence="4" key="1">
    <citation type="journal article" date="2019" name="Int. J. Syst. Evol. Microbiol.">
        <title>The Global Catalogue of Microorganisms (GCM) 10K type strain sequencing project: providing services to taxonomists for standard genome sequencing and annotation.</title>
        <authorList>
            <consortium name="The Broad Institute Genomics Platform"/>
            <consortium name="The Broad Institute Genome Sequencing Center for Infectious Disease"/>
            <person name="Wu L."/>
            <person name="Ma J."/>
        </authorList>
    </citation>
    <scope>NUCLEOTIDE SEQUENCE [LARGE SCALE GENOMIC DNA]</scope>
    <source>
        <strain evidence="4">CECT 7698</strain>
    </source>
</reference>
<proteinExistence type="predicted"/>
<dbReference type="EC" id="2.4.-.-" evidence="3"/>
<dbReference type="GO" id="GO:0016757">
    <property type="term" value="F:glycosyltransferase activity"/>
    <property type="evidence" value="ECO:0007669"/>
    <property type="project" value="UniProtKB-KW"/>
</dbReference>
<dbReference type="PANTHER" id="PTHR45947">
    <property type="entry name" value="SULFOQUINOVOSYL TRANSFERASE SQD2"/>
    <property type="match status" value="1"/>
</dbReference>
<evidence type="ECO:0000256" key="1">
    <source>
        <dbReference type="SAM" id="MobiDB-lite"/>
    </source>
</evidence>